<keyword evidence="2" id="KW-1133">Transmembrane helix</keyword>
<dbReference type="RefSeq" id="WP_167081792.1">
    <property type="nucleotide sequence ID" value="NZ_BAAADC010000001.1"/>
</dbReference>
<sequence length="331" mass="36079">MVWFKFALLGLGALVGVVLIAGVAGYMYVRHQSSGYFASLSHHGGVEIHQNGLIGRFYAPKGVLHHTSVLMLGGSNGGYPYDAAAQDLANSGYPVFALAYFQDMTGNPKSRPKYLANIELEYFFRALDWMKTRTEIDPERIILMGESRGGELVLLLASHRPDVAGVIAYSPSHLVWAGLNPTYDQPAWTLNGKPLPFLRTRYAFGASLLSMFQKALAETPAAERERATIPVENIHGPVLLISSKSDGLWPSSQMADAVAARLHARGFCYPVENLQYADSSHLLMGYGPGLIKLGIPYIWEMNFGGSLEGTRKARDAGWAASKAFLAKIAAQ</sequence>
<dbReference type="GO" id="GO:0006631">
    <property type="term" value="P:fatty acid metabolic process"/>
    <property type="evidence" value="ECO:0007669"/>
    <property type="project" value="TreeGrafter"/>
</dbReference>
<evidence type="ECO:0000256" key="1">
    <source>
        <dbReference type="PIRSR" id="PIRSR016521-1"/>
    </source>
</evidence>
<dbReference type="Gene3D" id="3.40.50.1820">
    <property type="entry name" value="alpha/beta hydrolase"/>
    <property type="match status" value="1"/>
</dbReference>
<protein>
    <submittedName>
        <fullName evidence="4">Dienelactone hydrolase</fullName>
    </submittedName>
</protein>
<evidence type="ECO:0000256" key="2">
    <source>
        <dbReference type="SAM" id="Phobius"/>
    </source>
</evidence>
<proteinExistence type="predicted"/>
<evidence type="ECO:0000313" key="4">
    <source>
        <dbReference type="EMBL" id="NIK87846.1"/>
    </source>
</evidence>
<reference evidence="4 5" key="1">
    <citation type="submission" date="2020-03" db="EMBL/GenBank/DDBJ databases">
        <title>Genomic Encyclopedia of Type Strains, Phase IV (KMG-IV): sequencing the most valuable type-strain genomes for metagenomic binning, comparative biology and taxonomic classification.</title>
        <authorList>
            <person name="Goeker M."/>
        </authorList>
    </citation>
    <scope>NUCLEOTIDE SEQUENCE [LARGE SCALE GENOMIC DNA]</scope>
    <source>
        <strain evidence="4 5">DSM 19867</strain>
    </source>
</reference>
<dbReference type="InterPro" id="IPR014940">
    <property type="entry name" value="BAAT_C"/>
</dbReference>
<dbReference type="PANTHER" id="PTHR10824:SF4">
    <property type="entry name" value="ACYL-COENZYME A THIOESTERASE 1-LIKE"/>
    <property type="match status" value="1"/>
</dbReference>
<feature type="transmembrane region" description="Helical" evidence="2">
    <location>
        <begin position="6"/>
        <end position="29"/>
    </location>
</feature>
<keyword evidence="2" id="KW-0812">Transmembrane</keyword>
<gene>
    <name evidence="4" type="ORF">FHS83_001164</name>
</gene>
<feature type="domain" description="BAAT/Acyl-CoA thioester hydrolase C-terminal" evidence="3">
    <location>
        <begin position="118"/>
        <end position="328"/>
    </location>
</feature>
<accession>A0A846MWR6</accession>
<dbReference type="InterPro" id="IPR029058">
    <property type="entry name" value="AB_hydrolase_fold"/>
</dbReference>
<name>A0A846MWR6_9PROT</name>
<dbReference type="Proteomes" id="UP000570514">
    <property type="component" value="Unassembled WGS sequence"/>
</dbReference>
<organism evidence="4 5">
    <name type="scientific">Rhizomicrobium palustre</name>
    <dbReference type="NCBI Taxonomy" id="189966"/>
    <lineage>
        <taxon>Bacteria</taxon>
        <taxon>Pseudomonadati</taxon>
        <taxon>Pseudomonadota</taxon>
        <taxon>Alphaproteobacteria</taxon>
        <taxon>Micropepsales</taxon>
        <taxon>Micropepsaceae</taxon>
        <taxon>Rhizomicrobium</taxon>
    </lineage>
</organism>
<keyword evidence="4" id="KW-0378">Hydrolase</keyword>
<keyword evidence="5" id="KW-1185">Reference proteome</keyword>
<dbReference type="Pfam" id="PF08840">
    <property type="entry name" value="BAAT_C"/>
    <property type="match status" value="1"/>
</dbReference>
<dbReference type="SUPFAM" id="SSF53474">
    <property type="entry name" value="alpha/beta-Hydrolases"/>
    <property type="match status" value="1"/>
</dbReference>
<feature type="active site" description="Charge relay system" evidence="1">
    <location>
        <position position="246"/>
    </location>
</feature>
<keyword evidence="2" id="KW-0472">Membrane</keyword>
<dbReference type="InterPro" id="IPR016662">
    <property type="entry name" value="Acyl-CoA_thioEstase_long-chain"/>
</dbReference>
<dbReference type="GO" id="GO:0006637">
    <property type="term" value="P:acyl-CoA metabolic process"/>
    <property type="evidence" value="ECO:0007669"/>
    <property type="project" value="InterPro"/>
</dbReference>
<dbReference type="AlphaFoldDB" id="A0A846MWR6"/>
<dbReference type="EMBL" id="JAASRM010000001">
    <property type="protein sequence ID" value="NIK87846.1"/>
    <property type="molecule type" value="Genomic_DNA"/>
</dbReference>
<feature type="active site" description="Charge relay system" evidence="1">
    <location>
        <position position="147"/>
    </location>
</feature>
<evidence type="ECO:0000259" key="3">
    <source>
        <dbReference type="Pfam" id="PF08840"/>
    </source>
</evidence>
<dbReference type="PIRSF" id="PIRSF016521">
    <property type="entry name" value="Acyl-CoA_hydro"/>
    <property type="match status" value="1"/>
</dbReference>
<comment type="caution">
    <text evidence="4">The sequence shown here is derived from an EMBL/GenBank/DDBJ whole genome shotgun (WGS) entry which is preliminary data.</text>
</comment>
<dbReference type="GO" id="GO:0047617">
    <property type="term" value="F:fatty acyl-CoA hydrolase activity"/>
    <property type="evidence" value="ECO:0007669"/>
    <property type="project" value="TreeGrafter"/>
</dbReference>
<feature type="active site" description="Charge relay system" evidence="1">
    <location>
        <position position="281"/>
    </location>
</feature>
<dbReference type="PANTHER" id="PTHR10824">
    <property type="entry name" value="ACYL-COENZYME A THIOESTERASE-RELATED"/>
    <property type="match status" value="1"/>
</dbReference>
<evidence type="ECO:0000313" key="5">
    <source>
        <dbReference type="Proteomes" id="UP000570514"/>
    </source>
</evidence>